<reference evidence="3 4" key="1">
    <citation type="submission" date="2016-10" db="EMBL/GenBank/DDBJ databases">
        <authorList>
            <person name="de Groot N.N."/>
        </authorList>
    </citation>
    <scope>NUCLEOTIDE SEQUENCE [LARGE SCALE GENOMIC DNA]</scope>
    <source>
        <strain evidence="3 4">CGMCC 4.3510</strain>
    </source>
</reference>
<feature type="region of interest" description="Disordered" evidence="1">
    <location>
        <begin position="37"/>
        <end position="66"/>
    </location>
</feature>
<keyword evidence="2" id="KW-1133">Transmembrane helix</keyword>
<dbReference type="STRING" id="380248.SAMN05216251_10961"/>
<evidence type="ECO:0000256" key="1">
    <source>
        <dbReference type="SAM" id="MobiDB-lite"/>
    </source>
</evidence>
<keyword evidence="2" id="KW-0812">Transmembrane</keyword>
<dbReference type="EMBL" id="FONG01000009">
    <property type="protein sequence ID" value="SFF16791.1"/>
    <property type="molecule type" value="Genomic_DNA"/>
</dbReference>
<proteinExistence type="predicted"/>
<feature type="transmembrane region" description="Helical" evidence="2">
    <location>
        <begin position="77"/>
        <end position="95"/>
    </location>
</feature>
<keyword evidence="4" id="KW-1185">Reference proteome</keyword>
<dbReference type="Proteomes" id="UP000199323">
    <property type="component" value="Unassembled WGS sequence"/>
</dbReference>
<name>A0A1I2GJI8_9ACTN</name>
<dbReference type="RefSeq" id="WP_093714380.1">
    <property type="nucleotide sequence ID" value="NZ_FONG01000009.1"/>
</dbReference>
<dbReference type="AlphaFoldDB" id="A0A1I2GJI8"/>
<gene>
    <name evidence="3" type="ORF">SAMN05216251_10961</name>
</gene>
<feature type="transmembrane region" description="Helical" evidence="2">
    <location>
        <begin position="6"/>
        <end position="31"/>
    </location>
</feature>
<evidence type="ECO:0000256" key="2">
    <source>
        <dbReference type="SAM" id="Phobius"/>
    </source>
</evidence>
<organism evidence="3 4">
    <name type="scientific">Actinacidiphila alni</name>
    <dbReference type="NCBI Taxonomy" id="380248"/>
    <lineage>
        <taxon>Bacteria</taxon>
        <taxon>Bacillati</taxon>
        <taxon>Actinomycetota</taxon>
        <taxon>Actinomycetes</taxon>
        <taxon>Kitasatosporales</taxon>
        <taxon>Streptomycetaceae</taxon>
        <taxon>Actinacidiphila</taxon>
    </lineage>
</organism>
<sequence>MSIDWHALGTVFVVTLVATVGLVGVFTLGIVATGRRGGSASAASASSGSPASSGPSASSDPSGTGGGAALLARTGGWVCFAACAAAVAYGIHLIVG</sequence>
<keyword evidence="2" id="KW-0472">Membrane</keyword>
<evidence type="ECO:0000313" key="3">
    <source>
        <dbReference type="EMBL" id="SFF16791.1"/>
    </source>
</evidence>
<feature type="compositionally biased region" description="Low complexity" evidence="1">
    <location>
        <begin position="37"/>
        <end position="62"/>
    </location>
</feature>
<accession>A0A1I2GJI8</accession>
<protein>
    <submittedName>
        <fullName evidence="3">Uncharacterized protein</fullName>
    </submittedName>
</protein>
<evidence type="ECO:0000313" key="4">
    <source>
        <dbReference type="Proteomes" id="UP000199323"/>
    </source>
</evidence>